<dbReference type="GO" id="GO:0003676">
    <property type="term" value="F:nucleic acid binding"/>
    <property type="evidence" value="ECO:0007669"/>
    <property type="project" value="InterPro"/>
</dbReference>
<dbReference type="PANTHER" id="PTHR37984:SF5">
    <property type="entry name" value="PROTEIN NYNRIN-LIKE"/>
    <property type="match status" value="1"/>
</dbReference>
<dbReference type="PROSITE" id="PS50158">
    <property type="entry name" value="ZF_CCHC"/>
    <property type="match status" value="1"/>
</dbReference>
<evidence type="ECO:0000256" key="2">
    <source>
        <dbReference type="SAM" id="MobiDB-lite"/>
    </source>
</evidence>
<evidence type="ECO:0000313" key="6">
    <source>
        <dbReference type="Proteomes" id="UP000601435"/>
    </source>
</evidence>
<dbReference type="PANTHER" id="PTHR37984">
    <property type="entry name" value="PROTEIN CBG26694"/>
    <property type="match status" value="1"/>
</dbReference>
<keyword evidence="1" id="KW-0862">Zinc</keyword>
<dbReference type="InterPro" id="IPR013103">
    <property type="entry name" value="RVT_2"/>
</dbReference>
<reference evidence="5" key="1">
    <citation type="submission" date="2021-02" db="EMBL/GenBank/DDBJ databases">
        <authorList>
            <person name="Dougan E. K."/>
            <person name="Rhodes N."/>
            <person name="Thang M."/>
            <person name="Chan C."/>
        </authorList>
    </citation>
    <scope>NUCLEOTIDE SEQUENCE</scope>
</reference>
<keyword evidence="6" id="KW-1185">Reference proteome</keyword>
<dbReference type="PROSITE" id="PS50994">
    <property type="entry name" value="INTEGRASE"/>
    <property type="match status" value="1"/>
</dbReference>
<keyword evidence="1" id="KW-0863">Zinc-finger</keyword>
<dbReference type="InterPro" id="IPR050951">
    <property type="entry name" value="Retrovirus_Pol_polyprotein"/>
</dbReference>
<feature type="domain" description="CCHC-type" evidence="3">
    <location>
        <begin position="295"/>
        <end position="309"/>
    </location>
</feature>
<evidence type="ECO:0000259" key="4">
    <source>
        <dbReference type="PROSITE" id="PS50994"/>
    </source>
</evidence>
<feature type="domain" description="Integrase catalytic" evidence="4">
    <location>
        <begin position="948"/>
        <end position="1121"/>
    </location>
</feature>
<feature type="compositionally biased region" description="Low complexity" evidence="2">
    <location>
        <begin position="1287"/>
        <end position="1304"/>
    </location>
</feature>
<dbReference type="Proteomes" id="UP000601435">
    <property type="component" value="Unassembled WGS sequence"/>
</dbReference>
<sequence>MAEGGHSLRYFSGEDADHREYKRWKMWVQNKMLTNEKLAKEARGPFVWTLLQGRALEVVEHLSPSEYQKDGGDKVLFDLLDQRWPQKDRVDEMGEHVAEVFMLKSKEGENVRSWCARAREVFDRCHRKTGIQFPDEARGWVVLNCSGMTEEQRAVVLARGNGSLKLDDMAQAMRSCYPEFVVPKRRATAAHYAEREEEWWPEQSAQEAGGYYDEEVDDHDLHDVEAFLAEHGNMAEEVPEEIYQEDEVAEVLAASWKEKRQELNRLQRSRRFAQARDVKRSFRVEVEELKKRTQCHRCGRTGHWARECKMPRSNQAGSASAGAASTSSASGAGFVQTQGHDFVCYVSSVVPPEPRKPTMLQLLRERVRKGPEEALLVSSPGYAILDSGCGRSIVGEQTLGQFRRLWTEAGIPQPKLLSEQNTFRFGNGHQEVSNVVVEMPIMVAGRRGAVRAAVIKGQAPLLLSRAALKRLRAQMNFDADELILFETKTPIKMMTNAAGQYMIPVANFEEVTPSPAVPCPGTDSQCLSAEALPGNGDLDYWVHQGEQLVRIHRSQRCEVFRPNQEDCPVPLEQLDEWCTIVKLDELGQEQSIPFAWKGNKVLEGPAWVGRTVFQVLPPPSPSVPESEVALSEWTKRQWRQVKSHVRQLPHVGEPAQASRSNIDILEVFTPLQFAKLAATKGLTCVSADLVTGWDFRLPEHRESMKELVHQNRPSLLVVGLPCTWNGGWHHLNKLHMEPHEINEKIRLVKLLVNFSADLAQMQLDYGGRVVLEHPSGSSIWTLPKLTALRRSMFEVTTDMCCFDLVAPGGLPIQKRTRLLVSHANMRSLQRQCQGTHQHQKGGTASRFAGQCPPAFIRAVLRTVPEYRDTAACLVQAGTDAECLAAARVQQLNAEKREEMLQSLKRLHVNLGHPSASNLMRVLKHGGASKEAVELAKEIECDVCKAQAAPKSPPPAQTNRATQFNQRIGIDVKYLPGWRPNQRIPAVNIVDFASSFQIVVPLHGRETSETIRKALLERWVSWAGTPQEIALDPAQTNLSDALTVPQELAGSKICITAAEAHWQLGKVEVHGGWFSRILQKTIAETMPHDRETWESCVFAAHCKNELIQVYGMTPAQFLFGRNPQVPTNLLDEPLQVVPATASLYEESLQRSIAVRQAARTAVIELQDSKALRLALAARPRKVQAFEPGASVAYWRTQKSHEGVIEWGGRWYGPAVVLGYVGRNLVVVHKRNIFRCAPEQVRASTSEEESLASTPHLEILGIKNLIESGALQSRQYVDLVPQGPPPAAEPAASPDDDAQMPQASQPVVPPAPLPSAPPAQPSEQADGAGMATAVVTSVRLLWSPPVRVRGRCSDRIMGSRFVCTWKQEELIASFRWKLMLGDIKGAFLASGDLPAKYRPLYARLPAGGIPGVPCDALIEVIGHVYGLNDAPSAWYKTLDRALLEVGFERSRLDRCLYFMREGRQLTGIFGIHVDDSVTGGQGQKYERALSLLKEKFEFRKWRVRDGDFCGARYTQSEATGEIVMTQESFVQKVRPLHLSRQRALNKGSELTEEEVRCLRAINGSLNWLATQSRPDLSTQVSFSQQAFPRPRVSDAIAANQAIRRAKQHANMPIVYRTIPVSQLTIMCHSDAAYANGRGGATQAGYVVSFVDSKIHEGETVRWTPAFWKSYRLPRVVNSTLSAEAQAMTMATGMCEWSLLLVSEAIDGAETWAWIAQGLPQAERRQTQHSMVRSFLAGE</sequence>
<dbReference type="InterPro" id="IPR001878">
    <property type="entry name" value="Znf_CCHC"/>
</dbReference>
<evidence type="ECO:0000259" key="3">
    <source>
        <dbReference type="PROSITE" id="PS50158"/>
    </source>
</evidence>
<dbReference type="Pfam" id="PF07727">
    <property type="entry name" value="RVT_2"/>
    <property type="match status" value="1"/>
</dbReference>
<comment type="caution">
    <text evidence="5">The sequence shown here is derived from an EMBL/GenBank/DDBJ whole genome shotgun (WGS) entry which is preliminary data.</text>
</comment>
<accession>A0A813C3Y8</accession>
<dbReference type="OrthoDB" id="413351at2759"/>
<gene>
    <name evidence="5" type="primary">GIP</name>
    <name evidence="5" type="ORF">SNEC2469_LOCUS32567</name>
</gene>
<dbReference type="Gene3D" id="4.10.60.10">
    <property type="entry name" value="Zinc finger, CCHC-type"/>
    <property type="match status" value="1"/>
</dbReference>
<proteinExistence type="predicted"/>
<dbReference type="InterPro" id="IPR036397">
    <property type="entry name" value="RNaseH_sf"/>
</dbReference>
<dbReference type="InterPro" id="IPR012337">
    <property type="entry name" value="RNaseH-like_sf"/>
</dbReference>
<dbReference type="Gene3D" id="3.30.420.10">
    <property type="entry name" value="Ribonuclease H-like superfamily/Ribonuclease H"/>
    <property type="match status" value="1"/>
</dbReference>
<feature type="region of interest" description="Disordered" evidence="2">
    <location>
        <begin position="1276"/>
        <end position="1326"/>
    </location>
</feature>
<evidence type="ECO:0000256" key="1">
    <source>
        <dbReference type="PROSITE-ProRule" id="PRU00047"/>
    </source>
</evidence>
<dbReference type="SMART" id="SM00343">
    <property type="entry name" value="ZnF_C2HC"/>
    <property type="match status" value="1"/>
</dbReference>
<keyword evidence="1" id="KW-0479">Metal-binding</keyword>
<dbReference type="EMBL" id="CAJNJA010082709">
    <property type="protein sequence ID" value="CAE7933306.1"/>
    <property type="molecule type" value="Genomic_DNA"/>
</dbReference>
<protein>
    <submittedName>
        <fullName evidence="5">GIP protein</fullName>
    </submittedName>
</protein>
<dbReference type="InterPro" id="IPR036875">
    <property type="entry name" value="Znf_CCHC_sf"/>
</dbReference>
<feature type="compositionally biased region" description="Pro residues" evidence="2">
    <location>
        <begin position="1305"/>
        <end position="1318"/>
    </location>
</feature>
<dbReference type="GO" id="GO:0008270">
    <property type="term" value="F:zinc ion binding"/>
    <property type="evidence" value="ECO:0007669"/>
    <property type="project" value="UniProtKB-KW"/>
</dbReference>
<name>A0A813C3Y8_9DINO</name>
<dbReference type="SUPFAM" id="SSF57756">
    <property type="entry name" value="Retrovirus zinc finger-like domains"/>
    <property type="match status" value="1"/>
</dbReference>
<evidence type="ECO:0000313" key="5">
    <source>
        <dbReference type="EMBL" id="CAE7933306.1"/>
    </source>
</evidence>
<dbReference type="SUPFAM" id="SSF53098">
    <property type="entry name" value="Ribonuclease H-like"/>
    <property type="match status" value="1"/>
</dbReference>
<dbReference type="Pfam" id="PF00098">
    <property type="entry name" value="zf-CCHC"/>
    <property type="match status" value="1"/>
</dbReference>
<organism evidence="5 6">
    <name type="scientific">Symbiodinium necroappetens</name>
    <dbReference type="NCBI Taxonomy" id="1628268"/>
    <lineage>
        <taxon>Eukaryota</taxon>
        <taxon>Sar</taxon>
        <taxon>Alveolata</taxon>
        <taxon>Dinophyceae</taxon>
        <taxon>Suessiales</taxon>
        <taxon>Symbiodiniaceae</taxon>
        <taxon>Symbiodinium</taxon>
    </lineage>
</organism>
<dbReference type="GO" id="GO:0015074">
    <property type="term" value="P:DNA integration"/>
    <property type="evidence" value="ECO:0007669"/>
    <property type="project" value="InterPro"/>
</dbReference>
<dbReference type="InterPro" id="IPR001584">
    <property type="entry name" value="Integrase_cat-core"/>
</dbReference>